<gene>
    <name evidence="16" type="ORF">BLX24_29540</name>
</gene>
<keyword evidence="9" id="KW-0067">ATP-binding</keyword>
<keyword evidence="17" id="KW-1185">Reference proteome</keyword>
<dbReference type="Pfam" id="PF00989">
    <property type="entry name" value="PAS"/>
    <property type="match status" value="1"/>
</dbReference>
<dbReference type="PANTHER" id="PTHR43047">
    <property type="entry name" value="TWO-COMPONENT HISTIDINE PROTEIN KINASE"/>
    <property type="match status" value="1"/>
</dbReference>
<evidence type="ECO:0000256" key="8">
    <source>
        <dbReference type="ARBA" id="ARBA00022777"/>
    </source>
</evidence>
<dbReference type="GO" id="GO:0009927">
    <property type="term" value="F:histidine phosphotransfer kinase activity"/>
    <property type="evidence" value="ECO:0007669"/>
    <property type="project" value="TreeGrafter"/>
</dbReference>
<dbReference type="InterPro" id="IPR003661">
    <property type="entry name" value="HisK_dim/P_dom"/>
</dbReference>
<dbReference type="Pfam" id="PF02518">
    <property type="entry name" value="HATPase_c"/>
    <property type="match status" value="1"/>
</dbReference>
<protein>
    <recommendedName>
        <fullName evidence="3">histidine kinase</fullName>
        <ecNumber evidence="3">2.7.13.3</ecNumber>
    </recommendedName>
</protein>
<keyword evidence="6" id="KW-0808">Transferase</keyword>
<dbReference type="PRINTS" id="PR00344">
    <property type="entry name" value="BCTRLSENSOR"/>
</dbReference>
<dbReference type="InterPro" id="IPR013767">
    <property type="entry name" value="PAS_fold"/>
</dbReference>
<keyword evidence="10" id="KW-0902">Two-component regulatory system</keyword>
<dbReference type="Pfam" id="PF00672">
    <property type="entry name" value="HAMP"/>
    <property type="match status" value="1"/>
</dbReference>
<organism evidence="16 17">
    <name type="scientific">Arsenicibacter rosenii</name>
    <dbReference type="NCBI Taxonomy" id="1750698"/>
    <lineage>
        <taxon>Bacteria</taxon>
        <taxon>Pseudomonadati</taxon>
        <taxon>Bacteroidota</taxon>
        <taxon>Cytophagia</taxon>
        <taxon>Cytophagales</taxon>
        <taxon>Spirosomataceae</taxon>
        <taxon>Arsenicibacter</taxon>
    </lineage>
</organism>
<dbReference type="Gene3D" id="6.10.340.10">
    <property type="match status" value="1"/>
</dbReference>
<dbReference type="InterPro" id="IPR035965">
    <property type="entry name" value="PAS-like_dom_sf"/>
</dbReference>
<evidence type="ECO:0000313" key="17">
    <source>
        <dbReference type="Proteomes" id="UP000181790"/>
    </source>
</evidence>
<comment type="caution">
    <text evidence="16">The sequence shown here is derived from an EMBL/GenBank/DDBJ whole genome shotgun (WGS) entry which is preliminary data.</text>
</comment>
<dbReference type="CDD" id="cd06225">
    <property type="entry name" value="HAMP"/>
    <property type="match status" value="1"/>
</dbReference>
<evidence type="ECO:0000256" key="2">
    <source>
        <dbReference type="ARBA" id="ARBA00004236"/>
    </source>
</evidence>
<evidence type="ECO:0000256" key="10">
    <source>
        <dbReference type="ARBA" id="ARBA00023012"/>
    </source>
</evidence>
<dbReference type="Gene3D" id="3.30.565.10">
    <property type="entry name" value="Histidine kinase-like ATPase, C-terminal domain"/>
    <property type="match status" value="1"/>
</dbReference>
<sequence>MTLKSKISLGMGFLFVIVTLLGGLGAYYLNQLANDAKEILKDNYISLEYVNSMQKALLAGQPSDLDDFDKTLKRQEANITEAGEQQATESLRRAFDNFRTNAGDLNNLKRVQQSLIQLDDINRQAMFRKNETAEATAKNALVWLTVVGAVCFLIVFSFTINFPGYVANPLVELTNSIRQITSRNFEERLYFKSDDEFGELARSFNNMAQKLDEYEHSNLAKVLFEKRRIDTLIQIMTDGIIGFDERRSVVFVNKVAVQLLGIPESRLIGQYAPDVALHNDLLRSLLQAGAGQAQEAAMLKIFDPESGKENYYTKHIQPVKVLRTGEEQPVDAGFVIVLKNITPYKELDLAKTNFIATVSHELKTPISGIKMSLKLLDDNRVGALNPDQHALVGHIREDADRLLAITGELLNLAQAESGQIQLRVQSVPPADLISVARNAISVAAAQKKIAIRTTVDQGVPQVAADPDKVSWVLINLLSNAIRHSPEESGIDVGLQVEGNVVRFTVRDYGTGIKPEYRNRIFERYFQAPNQEGKQGGTGLGLAISKEFIEAMHGQIDVDKQIENGALFYFTLPVAA</sequence>
<dbReference type="SMART" id="SM00388">
    <property type="entry name" value="HisKA"/>
    <property type="match status" value="1"/>
</dbReference>
<proteinExistence type="predicted"/>
<dbReference type="CDD" id="cd00075">
    <property type="entry name" value="HATPase"/>
    <property type="match status" value="1"/>
</dbReference>
<dbReference type="InterPro" id="IPR004358">
    <property type="entry name" value="Sig_transdc_His_kin-like_C"/>
</dbReference>
<dbReference type="InterPro" id="IPR003660">
    <property type="entry name" value="HAMP_dom"/>
</dbReference>
<keyword evidence="12" id="KW-0812">Transmembrane</keyword>
<feature type="domain" description="PAS" evidence="14">
    <location>
        <begin position="225"/>
        <end position="270"/>
    </location>
</feature>
<dbReference type="GO" id="GO:0005524">
    <property type="term" value="F:ATP binding"/>
    <property type="evidence" value="ECO:0007669"/>
    <property type="project" value="UniProtKB-KW"/>
</dbReference>
<dbReference type="PROSITE" id="PS50109">
    <property type="entry name" value="HIS_KIN"/>
    <property type="match status" value="1"/>
</dbReference>
<dbReference type="InterPro" id="IPR003594">
    <property type="entry name" value="HATPase_dom"/>
</dbReference>
<dbReference type="InterPro" id="IPR000014">
    <property type="entry name" value="PAS"/>
</dbReference>
<dbReference type="PROSITE" id="PS50112">
    <property type="entry name" value="PAS"/>
    <property type="match status" value="1"/>
</dbReference>
<evidence type="ECO:0000256" key="12">
    <source>
        <dbReference type="SAM" id="Phobius"/>
    </source>
</evidence>
<comment type="subcellular location">
    <subcellularLocation>
        <location evidence="2">Cell membrane</location>
    </subcellularLocation>
</comment>
<dbReference type="SUPFAM" id="SSF158472">
    <property type="entry name" value="HAMP domain-like"/>
    <property type="match status" value="1"/>
</dbReference>
<evidence type="ECO:0000256" key="7">
    <source>
        <dbReference type="ARBA" id="ARBA00022741"/>
    </source>
</evidence>
<accession>A0A1S2V9Z2</accession>
<evidence type="ECO:0000256" key="9">
    <source>
        <dbReference type="ARBA" id="ARBA00022840"/>
    </source>
</evidence>
<dbReference type="PROSITE" id="PS50885">
    <property type="entry name" value="HAMP"/>
    <property type="match status" value="1"/>
</dbReference>
<keyword evidence="5" id="KW-0597">Phosphoprotein</keyword>
<dbReference type="OrthoDB" id="9813151at2"/>
<keyword evidence="4" id="KW-1003">Cell membrane</keyword>
<evidence type="ECO:0000256" key="5">
    <source>
        <dbReference type="ARBA" id="ARBA00022553"/>
    </source>
</evidence>
<dbReference type="CDD" id="cd00082">
    <property type="entry name" value="HisKA"/>
    <property type="match status" value="1"/>
</dbReference>
<evidence type="ECO:0000256" key="6">
    <source>
        <dbReference type="ARBA" id="ARBA00022679"/>
    </source>
</evidence>
<evidence type="ECO:0000256" key="4">
    <source>
        <dbReference type="ARBA" id="ARBA00022475"/>
    </source>
</evidence>
<dbReference type="EC" id="2.7.13.3" evidence="3"/>
<keyword evidence="11 12" id="KW-0472">Membrane</keyword>
<evidence type="ECO:0000259" key="15">
    <source>
        <dbReference type="PROSITE" id="PS50885"/>
    </source>
</evidence>
<keyword evidence="8 16" id="KW-0418">Kinase</keyword>
<evidence type="ECO:0000256" key="1">
    <source>
        <dbReference type="ARBA" id="ARBA00000085"/>
    </source>
</evidence>
<dbReference type="Pfam" id="PF00512">
    <property type="entry name" value="HisKA"/>
    <property type="match status" value="1"/>
</dbReference>
<dbReference type="InterPro" id="IPR005467">
    <property type="entry name" value="His_kinase_dom"/>
</dbReference>
<reference evidence="16 17" key="1">
    <citation type="submission" date="2016-10" db="EMBL/GenBank/DDBJ databases">
        <title>Arsenicibacter rosenii gen. nov., sp. nov., an efficient arsenic-methylating bacterium isolated from an arsenic-contaminated paddy soil.</title>
        <authorList>
            <person name="Huang K."/>
        </authorList>
    </citation>
    <scope>NUCLEOTIDE SEQUENCE [LARGE SCALE GENOMIC DNA]</scope>
    <source>
        <strain evidence="16 17">SM-1</strain>
    </source>
</reference>
<dbReference type="SMART" id="SM00387">
    <property type="entry name" value="HATPase_c"/>
    <property type="match status" value="1"/>
</dbReference>
<evidence type="ECO:0000313" key="16">
    <source>
        <dbReference type="EMBL" id="OIN55557.1"/>
    </source>
</evidence>
<keyword evidence="12" id="KW-1133">Transmembrane helix</keyword>
<dbReference type="EMBL" id="MORL01000069">
    <property type="protein sequence ID" value="OIN55557.1"/>
    <property type="molecule type" value="Genomic_DNA"/>
</dbReference>
<dbReference type="RefSeq" id="WP_071506816.1">
    <property type="nucleotide sequence ID" value="NZ_MORL01000069.1"/>
</dbReference>
<dbReference type="Gene3D" id="3.30.450.20">
    <property type="entry name" value="PAS domain"/>
    <property type="match status" value="1"/>
</dbReference>
<feature type="domain" description="Histidine kinase" evidence="13">
    <location>
        <begin position="357"/>
        <end position="575"/>
    </location>
</feature>
<evidence type="ECO:0000256" key="3">
    <source>
        <dbReference type="ARBA" id="ARBA00012438"/>
    </source>
</evidence>
<dbReference type="SMART" id="SM00304">
    <property type="entry name" value="HAMP"/>
    <property type="match status" value="1"/>
</dbReference>
<dbReference type="AlphaFoldDB" id="A0A1S2V9Z2"/>
<feature type="domain" description="HAMP" evidence="15">
    <location>
        <begin position="164"/>
        <end position="216"/>
    </location>
</feature>
<evidence type="ECO:0000259" key="14">
    <source>
        <dbReference type="PROSITE" id="PS50112"/>
    </source>
</evidence>
<dbReference type="SUPFAM" id="SSF55874">
    <property type="entry name" value="ATPase domain of HSP90 chaperone/DNA topoisomerase II/histidine kinase"/>
    <property type="match status" value="1"/>
</dbReference>
<dbReference type="GO" id="GO:0005886">
    <property type="term" value="C:plasma membrane"/>
    <property type="evidence" value="ECO:0007669"/>
    <property type="project" value="UniProtKB-SubCell"/>
</dbReference>
<evidence type="ECO:0000256" key="11">
    <source>
        <dbReference type="ARBA" id="ARBA00023136"/>
    </source>
</evidence>
<dbReference type="GO" id="GO:0006355">
    <property type="term" value="P:regulation of DNA-templated transcription"/>
    <property type="evidence" value="ECO:0007669"/>
    <property type="project" value="InterPro"/>
</dbReference>
<feature type="transmembrane region" description="Helical" evidence="12">
    <location>
        <begin position="6"/>
        <end position="29"/>
    </location>
</feature>
<evidence type="ECO:0000259" key="13">
    <source>
        <dbReference type="PROSITE" id="PS50109"/>
    </source>
</evidence>
<dbReference type="PANTHER" id="PTHR43047:SF72">
    <property type="entry name" value="OSMOSENSING HISTIDINE PROTEIN KINASE SLN1"/>
    <property type="match status" value="1"/>
</dbReference>
<name>A0A1S2V9Z2_9BACT</name>
<dbReference type="GO" id="GO:0000155">
    <property type="term" value="F:phosphorelay sensor kinase activity"/>
    <property type="evidence" value="ECO:0007669"/>
    <property type="project" value="InterPro"/>
</dbReference>
<dbReference type="Proteomes" id="UP000181790">
    <property type="component" value="Unassembled WGS sequence"/>
</dbReference>
<dbReference type="Gene3D" id="1.10.287.130">
    <property type="match status" value="1"/>
</dbReference>
<dbReference type="SUPFAM" id="SSF55785">
    <property type="entry name" value="PYP-like sensor domain (PAS domain)"/>
    <property type="match status" value="1"/>
</dbReference>
<keyword evidence="7" id="KW-0547">Nucleotide-binding</keyword>
<dbReference type="SUPFAM" id="SSF47384">
    <property type="entry name" value="Homodimeric domain of signal transducing histidine kinase"/>
    <property type="match status" value="1"/>
</dbReference>
<comment type="catalytic activity">
    <reaction evidence="1">
        <text>ATP + protein L-histidine = ADP + protein N-phospho-L-histidine.</text>
        <dbReference type="EC" id="2.7.13.3"/>
    </reaction>
</comment>
<feature type="transmembrane region" description="Helical" evidence="12">
    <location>
        <begin position="140"/>
        <end position="160"/>
    </location>
</feature>
<dbReference type="FunFam" id="3.30.565.10:FF:000023">
    <property type="entry name" value="PAS domain-containing sensor histidine kinase"/>
    <property type="match status" value="1"/>
</dbReference>
<dbReference type="InterPro" id="IPR036890">
    <property type="entry name" value="HATPase_C_sf"/>
</dbReference>
<dbReference type="InterPro" id="IPR036097">
    <property type="entry name" value="HisK_dim/P_sf"/>
</dbReference>